<dbReference type="AlphaFoldDB" id="A0A1N6MYR5"/>
<dbReference type="Proteomes" id="UP000196435">
    <property type="component" value="Unassembled WGS sequence"/>
</dbReference>
<protein>
    <submittedName>
        <fullName evidence="2">Exodeoxyribonuclease VII large subunit</fullName>
        <ecNumber evidence="2">3.1.11.6</ecNumber>
    </submittedName>
</protein>
<evidence type="ECO:0000313" key="3">
    <source>
        <dbReference type="EMBL" id="SIP74013.1"/>
    </source>
</evidence>
<organism evidence="3 4">
    <name type="scientific">Xenorhabdus innexi</name>
    <dbReference type="NCBI Taxonomy" id="290109"/>
    <lineage>
        <taxon>Bacteria</taxon>
        <taxon>Pseudomonadati</taxon>
        <taxon>Pseudomonadota</taxon>
        <taxon>Gammaproteobacteria</taxon>
        <taxon>Enterobacterales</taxon>
        <taxon>Morganellaceae</taxon>
        <taxon>Xenorhabdus</taxon>
    </lineage>
</organism>
<dbReference type="Pfam" id="PF02601">
    <property type="entry name" value="Exonuc_VII_L"/>
    <property type="match status" value="1"/>
</dbReference>
<name>A0A1N6MYR5_9GAMM</name>
<reference evidence="4" key="1">
    <citation type="submission" date="2016-12" db="EMBL/GenBank/DDBJ databases">
        <authorList>
            <person name="Gaudriault S."/>
        </authorList>
    </citation>
    <scope>NUCLEOTIDE SEQUENCE [LARGE SCALE GENOMIC DNA]</scope>
    <source>
        <strain evidence="4">HGB1681 (deposited as PTA-6826 in the American Type Culture Collection)</strain>
    </source>
</reference>
<evidence type="ECO:0000313" key="4">
    <source>
        <dbReference type="Proteomes" id="UP000196435"/>
    </source>
</evidence>
<keyword evidence="2" id="KW-0378">Hydrolase</keyword>
<dbReference type="EMBL" id="FTLG01000191">
    <property type="protein sequence ID" value="SIP74013.1"/>
    <property type="molecule type" value="Genomic_DNA"/>
</dbReference>
<evidence type="ECO:0000259" key="1">
    <source>
        <dbReference type="Pfam" id="PF02601"/>
    </source>
</evidence>
<feature type="domain" description="Exonuclease VII large subunit C-terminal" evidence="1">
    <location>
        <begin position="2"/>
        <end position="48"/>
    </location>
</feature>
<gene>
    <name evidence="2" type="primary">xseA</name>
    <name evidence="2" type="ORF">Xinn_02932</name>
    <name evidence="3" type="ORF">XIS1_490010</name>
</gene>
<evidence type="ECO:0000313" key="2">
    <source>
        <dbReference type="EMBL" id="PHM31223.1"/>
    </source>
</evidence>
<proteinExistence type="predicted"/>
<dbReference type="InterPro" id="IPR003753">
    <property type="entry name" value="Exonuc_VII_L"/>
</dbReference>
<accession>A0A1N6MYR5</accession>
<reference evidence="3" key="2">
    <citation type="submission" date="2016-12" db="EMBL/GenBank/DDBJ databases">
        <authorList>
            <person name="Song W.-J."/>
            <person name="Kurnit D.M."/>
        </authorList>
    </citation>
    <scope>NUCLEOTIDE SEQUENCE [LARGE SCALE GENOMIC DNA]</scope>
    <source>
        <strain evidence="3">HGB1681</strain>
    </source>
</reference>
<dbReference type="GO" id="GO:0009318">
    <property type="term" value="C:exodeoxyribonuclease VII complex"/>
    <property type="evidence" value="ECO:0007669"/>
    <property type="project" value="InterPro"/>
</dbReference>
<dbReference type="PANTHER" id="PTHR30008">
    <property type="entry name" value="EXODEOXYRIBONUCLEASE 7 LARGE SUBUNIT"/>
    <property type="match status" value="1"/>
</dbReference>
<dbReference type="EMBL" id="NIBU01000041">
    <property type="protein sequence ID" value="PHM31223.1"/>
    <property type="molecule type" value="Genomic_DNA"/>
</dbReference>
<dbReference type="GO" id="GO:0006308">
    <property type="term" value="P:DNA catabolic process"/>
    <property type="evidence" value="ECO:0007669"/>
    <property type="project" value="InterPro"/>
</dbReference>
<dbReference type="GO" id="GO:0008855">
    <property type="term" value="F:exodeoxyribonuclease VII activity"/>
    <property type="evidence" value="ECO:0007669"/>
    <property type="project" value="UniProtKB-EC"/>
</dbReference>
<dbReference type="InterPro" id="IPR020579">
    <property type="entry name" value="Exonuc_VII_lsu_C"/>
</dbReference>
<evidence type="ECO:0000313" key="5">
    <source>
        <dbReference type="Proteomes" id="UP000224871"/>
    </source>
</evidence>
<dbReference type="PANTHER" id="PTHR30008:SF0">
    <property type="entry name" value="EXODEOXYRIBONUCLEASE 7 LARGE SUBUNIT"/>
    <property type="match status" value="1"/>
</dbReference>
<dbReference type="Proteomes" id="UP000224871">
    <property type="component" value="Unassembled WGS sequence"/>
</dbReference>
<keyword evidence="5" id="KW-1185">Reference proteome</keyword>
<reference evidence="2 5" key="3">
    <citation type="journal article" date="2017" name="Nat. Microbiol.">
        <title>Natural product diversity associated with the nematode symbionts Photorhabdus and Xenorhabdus.</title>
        <authorList>
            <person name="Tobias N.J."/>
            <person name="Wolff H."/>
            <person name="Djahanschiri B."/>
            <person name="Grundmann F."/>
            <person name="Kronenwerth M."/>
            <person name="Shi Y.M."/>
            <person name="Simonyi S."/>
            <person name="Grun P."/>
            <person name="Shapiro-Ilan D."/>
            <person name="Pidot S.J."/>
            <person name="Stinear T.P."/>
            <person name="Ebersberger I."/>
            <person name="Bode H.B."/>
        </authorList>
    </citation>
    <scope>NUCLEOTIDE SEQUENCE [LARGE SCALE GENOMIC DNA]</scope>
    <source>
        <strain evidence="2 5">DSM 16336</strain>
    </source>
</reference>
<sequence>MEAVSPLATLSRGYSISETPDGKLLKQVKQVKVGDPLRTRVQDGWVGSQVTQIQKISKRKK</sequence>
<dbReference type="EC" id="3.1.11.6" evidence="2"/>